<evidence type="ECO:0000313" key="5">
    <source>
        <dbReference type="Proteomes" id="UP000659654"/>
    </source>
</evidence>
<feature type="transmembrane region" description="Helical" evidence="1">
    <location>
        <begin position="92"/>
        <end position="111"/>
    </location>
</feature>
<dbReference type="Proteomes" id="UP000582659">
    <property type="component" value="Unassembled WGS sequence"/>
</dbReference>
<feature type="transmembrane region" description="Helical" evidence="1">
    <location>
        <begin position="63"/>
        <end position="80"/>
    </location>
</feature>
<protein>
    <submittedName>
        <fullName evidence="2">(pine wood nematode) hypothetical protein</fullName>
    </submittedName>
</protein>
<keyword evidence="1" id="KW-0472">Membrane</keyword>
<keyword evidence="5" id="KW-1185">Reference proteome</keyword>
<evidence type="ECO:0000313" key="6">
    <source>
        <dbReference type="WBParaSite" id="BXY_1063400.1"/>
    </source>
</evidence>
<sequence>MSRVEDFLEHLCQPIDKLEKKNGTFRKFIAALQYICLLLHVYAQILQYIFIVSYIYYGDYLTAIAPTVCCIAYIITYIGSWRRIRFLLIPNVVADLLVPFFYTYVAIALFVEAGSDQVSRYFAGNTSGELQLTALFLLTCSVSQWLFLFVLYRDYFWIKHNKL</sequence>
<accession>A0A1I7SC83</accession>
<dbReference type="Proteomes" id="UP000659654">
    <property type="component" value="Unassembled WGS sequence"/>
</dbReference>
<dbReference type="EMBL" id="CAJFCV020000002">
    <property type="protein sequence ID" value="CAG9094576.1"/>
    <property type="molecule type" value="Genomic_DNA"/>
</dbReference>
<evidence type="ECO:0000256" key="1">
    <source>
        <dbReference type="SAM" id="Phobius"/>
    </source>
</evidence>
<keyword evidence="1" id="KW-0812">Transmembrane</keyword>
<dbReference type="WBParaSite" id="BXY_1063400.1">
    <property type="protein sequence ID" value="BXY_1063400.1"/>
    <property type="gene ID" value="BXY_1063400"/>
</dbReference>
<reference evidence="6" key="1">
    <citation type="submission" date="2016-11" db="UniProtKB">
        <authorList>
            <consortium name="WormBaseParasite"/>
        </authorList>
    </citation>
    <scope>IDENTIFICATION</scope>
</reference>
<evidence type="ECO:0000313" key="3">
    <source>
        <dbReference type="EMBL" id="CAG9094576.1"/>
    </source>
</evidence>
<dbReference type="AlphaFoldDB" id="A0A1I7SC83"/>
<dbReference type="OrthoDB" id="10317558at2759"/>
<reference evidence="3" key="2">
    <citation type="submission" date="2020-08" db="EMBL/GenBank/DDBJ databases">
        <authorList>
            <person name="Kikuchi T."/>
        </authorList>
    </citation>
    <scope>NUCLEOTIDE SEQUENCE</scope>
    <source>
        <strain evidence="2">Ka4C1</strain>
    </source>
</reference>
<feature type="transmembrane region" description="Helical" evidence="1">
    <location>
        <begin position="28"/>
        <end position="57"/>
    </location>
</feature>
<organism evidence="4 6">
    <name type="scientific">Bursaphelenchus xylophilus</name>
    <name type="common">Pinewood nematode worm</name>
    <name type="synonym">Aphelenchoides xylophilus</name>
    <dbReference type="NCBI Taxonomy" id="6326"/>
    <lineage>
        <taxon>Eukaryota</taxon>
        <taxon>Metazoa</taxon>
        <taxon>Ecdysozoa</taxon>
        <taxon>Nematoda</taxon>
        <taxon>Chromadorea</taxon>
        <taxon>Rhabditida</taxon>
        <taxon>Tylenchina</taxon>
        <taxon>Tylenchomorpha</taxon>
        <taxon>Aphelenchoidea</taxon>
        <taxon>Aphelenchoididae</taxon>
        <taxon>Bursaphelenchus</taxon>
    </lineage>
</organism>
<dbReference type="Proteomes" id="UP000095284">
    <property type="component" value="Unplaced"/>
</dbReference>
<evidence type="ECO:0000313" key="4">
    <source>
        <dbReference type="Proteomes" id="UP000095284"/>
    </source>
</evidence>
<feature type="transmembrane region" description="Helical" evidence="1">
    <location>
        <begin position="131"/>
        <end position="152"/>
    </location>
</feature>
<keyword evidence="1" id="KW-1133">Transmembrane helix</keyword>
<dbReference type="EMBL" id="CAJFDI010000002">
    <property type="protein sequence ID" value="CAD5214279.1"/>
    <property type="molecule type" value="Genomic_DNA"/>
</dbReference>
<name>A0A1I7SC83_BURXY</name>
<proteinExistence type="predicted"/>
<gene>
    <name evidence="2" type="ORF">BXYJ_LOCUS3450</name>
</gene>
<evidence type="ECO:0000313" key="2">
    <source>
        <dbReference type="EMBL" id="CAD5214279.1"/>
    </source>
</evidence>